<comment type="caution">
    <text evidence="2">The sequence shown here is derived from an EMBL/GenBank/DDBJ whole genome shotgun (WGS) entry which is preliminary data.</text>
</comment>
<dbReference type="Proteomes" id="UP001359485">
    <property type="component" value="Unassembled WGS sequence"/>
</dbReference>
<evidence type="ECO:0000313" key="2">
    <source>
        <dbReference type="EMBL" id="KAK6619373.1"/>
    </source>
</evidence>
<proteinExistence type="predicted"/>
<feature type="region of interest" description="Disordered" evidence="1">
    <location>
        <begin position="1"/>
        <end position="35"/>
    </location>
</feature>
<sequence length="107" mass="12259">MTRPSSRLRGPGLVTRGLATRQPEEESPRYRHGSIQRDELPRRRMLLPTTTRSPQPYGFFIIIFGSSPTGKNFFAFFQAKTKALTPAYAKIIYIQKLSTIEKEIITE</sequence>
<gene>
    <name evidence="2" type="ORF">RUM44_003755</name>
</gene>
<protein>
    <submittedName>
        <fullName evidence="2">Uncharacterized protein</fullName>
    </submittedName>
</protein>
<name>A0ABR1AHC8_POLSC</name>
<reference evidence="2 3" key="1">
    <citation type="submission" date="2023-09" db="EMBL/GenBank/DDBJ databases">
        <title>Genomes of two closely related lineages of the louse Polyplax serrata with different host specificities.</title>
        <authorList>
            <person name="Martinu J."/>
            <person name="Tarabai H."/>
            <person name="Stefka J."/>
            <person name="Hypsa V."/>
        </authorList>
    </citation>
    <scope>NUCLEOTIDE SEQUENCE [LARGE SCALE GENOMIC DNA]</scope>
    <source>
        <strain evidence="2">98ZLc_SE</strain>
    </source>
</reference>
<feature type="compositionally biased region" description="Basic and acidic residues" evidence="1">
    <location>
        <begin position="22"/>
        <end position="35"/>
    </location>
</feature>
<evidence type="ECO:0000256" key="1">
    <source>
        <dbReference type="SAM" id="MobiDB-lite"/>
    </source>
</evidence>
<accession>A0ABR1AHC8</accession>
<keyword evidence="3" id="KW-1185">Reference proteome</keyword>
<organism evidence="2 3">
    <name type="scientific">Polyplax serrata</name>
    <name type="common">Common mouse louse</name>
    <dbReference type="NCBI Taxonomy" id="468196"/>
    <lineage>
        <taxon>Eukaryota</taxon>
        <taxon>Metazoa</taxon>
        <taxon>Ecdysozoa</taxon>
        <taxon>Arthropoda</taxon>
        <taxon>Hexapoda</taxon>
        <taxon>Insecta</taxon>
        <taxon>Pterygota</taxon>
        <taxon>Neoptera</taxon>
        <taxon>Paraneoptera</taxon>
        <taxon>Psocodea</taxon>
        <taxon>Troctomorpha</taxon>
        <taxon>Phthiraptera</taxon>
        <taxon>Anoplura</taxon>
        <taxon>Polyplacidae</taxon>
        <taxon>Polyplax</taxon>
    </lineage>
</organism>
<evidence type="ECO:0000313" key="3">
    <source>
        <dbReference type="Proteomes" id="UP001359485"/>
    </source>
</evidence>
<dbReference type="EMBL" id="JAWJWF010000049">
    <property type="protein sequence ID" value="KAK6619373.1"/>
    <property type="molecule type" value="Genomic_DNA"/>
</dbReference>